<dbReference type="InterPro" id="IPR008988">
    <property type="entry name" value="Transcriptional_repressor_C"/>
</dbReference>
<dbReference type="AlphaFoldDB" id="A0AB36B737"/>
<evidence type="ECO:0000313" key="4">
    <source>
        <dbReference type="Proteomes" id="UP000604383"/>
    </source>
</evidence>
<dbReference type="InterPro" id="IPR007167">
    <property type="entry name" value="Fe-transptr_FeoA-like"/>
</dbReference>
<gene>
    <name evidence="3" type="ORF">GT664_10500</name>
</gene>
<keyword evidence="1" id="KW-0408">Iron</keyword>
<dbReference type="SUPFAM" id="SSF50037">
    <property type="entry name" value="C-terminal domain of transcriptional repressors"/>
    <property type="match status" value="1"/>
</dbReference>
<dbReference type="InterPro" id="IPR053184">
    <property type="entry name" value="FeoA-like"/>
</dbReference>
<dbReference type="Gene3D" id="2.30.30.90">
    <property type="match status" value="1"/>
</dbReference>
<comment type="caution">
    <text evidence="3">The sequence shown here is derived from an EMBL/GenBank/DDBJ whole genome shotgun (WGS) entry which is preliminary data.</text>
</comment>
<evidence type="ECO:0000313" key="3">
    <source>
        <dbReference type="EMBL" id="MZH56176.1"/>
    </source>
</evidence>
<evidence type="ECO:0000256" key="1">
    <source>
        <dbReference type="ARBA" id="ARBA00023004"/>
    </source>
</evidence>
<dbReference type="Proteomes" id="UP000604383">
    <property type="component" value="Unassembled WGS sequence"/>
</dbReference>
<feature type="domain" description="Ferrous iron transporter FeoA-like" evidence="2">
    <location>
        <begin position="2"/>
        <end position="73"/>
    </location>
</feature>
<protein>
    <submittedName>
        <fullName evidence="3">Ferrous iron transport protein A</fullName>
    </submittedName>
</protein>
<dbReference type="Pfam" id="PF04023">
    <property type="entry name" value="FeoA"/>
    <property type="match status" value="1"/>
</dbReference>
<sequence length="76" mass="8428">MKKLNELSEGSCGTVVAINGDNHFQSRITSIGLTIGSRIEVIQNPKKQPVLLYNRDTMVAINKSEAEKIMVEVKKL</sequence>
<dbReference type="InterPro" id="IPR038157">
    <property type="entry name" value="FeoA_core_dom"/>
</dbReference>
<dbReference type="PANTHER" id="PTHR43151">
    <property type="entry name" value="FEOA FAMILY PROTEIN"/>
    <property type="match status" value="1"/>
</dbReference>
<dbReference type="SMART" id="SM00899">
    <property type="entry name" value="FeoA"/>
    <property type="match status" value="1"/>
</dbReference>
<evidence type="ECO:0000259" key="2">
    <source>
        <dbReference type="SMART" id="SM00899"/>
    </source>
</evidence>
<organism evidence="3 4">
    <name type="scientific">Clostridium innocuum</name>
    <dbReference type="NCBI Taxonomy" id="1522"/>
    <lineage>
        <taxon>Bacteria</taxon>
        <taxon>Bacillati</taxon>
        <taxon>Bacillota</taxon>
        <taxon>Clostridia</taxon>
        <taxon>Eubacteriales</taxon>
        <taxon>Clostridiaceae</taxon>
        <taxon>Clostridium</taxon>
    </lineage>
</organism>
<dbReference type="PANTHER" id="PTHR43151:SF1">
    <property type="entry name" value="SSR2333 PROTEIN"/>
    <property type="match status" value="1"/>
</dbReference>
<dbReference type="GO" id="GO:0046914">
    <property type="term" value="F:transition metal ion binding"/>
    <property type="evidence" value="ECO:0007669"/>
    <property type="project" value="InterPro"/>
</dbReference>
<dbReference type="EMBL" id="WWTN01000016">
    <property type="protein sequence ID" value="MZH56176.1"/>
    <property type="molecule type" value="Genomic_DNA"/>
</dbReference>
<reference evidence="3" key="1">
    <citation type="journal article" date="2019" name="Nat. Med.">
        <title>A library of human gut bacterial isolates paired with longitudinal multiomics data enables mechanistic microbiome research.</title>
        <authorList>
            <person name="Poyet M."/>
            <person name="Groussin M."/>
            <person name="Gibbons S.M."/>
            <person name="Avila-Pacheco J."/>
            <person name="Jiang X."/>
            <person name="Kearney S.M."/>
            <person name="Perrotta A.R."/>
            <person name="Berdy B."/>
            <person name="Zhao S."/>
            <person name="Lieberman T.D."/>
            <person name="Swanson P.K."/>
            <person name="Smith M."/>
            <person name="Roesemann S."/>
            <person name="Alexander J.E."/>
            <person name="Rich S.A."/>
            <person name="Livny J."/>
            <person name="Vlamakis H."/>
            <person name="Clish C."/>
            <person name="Bullock K."/>
            <person name="Deik A."/>
            <person name="Scott J."/>
            <person name="Pierce K.A."/>
            <person name="Xavier R.J."/>
            <person name="Alm E.J."/>
        </authorList>
    </citation>
    <scope>NUCLEOTIDE SEQUENCE</scope>
    <source>
        <strain evidence="3">BIOML-A12</strain>
    </source>
</reference>
<accession>A0AB36B737</accession>
<proteinExistence type="predicted"/>
<name>A0AB36B737_CLOIN</name>
<dbReference type="RefSeq" id="WP_161129196.1">
    <property type="nucleotide sequence ID" value="NZ_WWTM01000014.1"/>
</dbReference>